<dbReference type="InterPro" id="IPR048793">
    <property type="entry name" value="CapR_dom"/>
</dbReference>
<organism evidence="2">
    <name type="scientific">viral metagenome</name>
    <dbReference type="NCBI Taxonomy" id="1070528"/>
    <lineage>
        <taxon>unclassified sequences</taxon>
        <taxon>metagenomes</taxon>
        <taxon>organismal metagenomes</taxon>
    </lineage>
</organism>
<accession>A0A6M3IJM2</accession>
<dbReference type="SMART" id="SM00507">
    <property type="entry name" value="HNHc"/>
    <property type="match status" value="1"/>
</dbReference>
<dbReference type="InterPro" id="IPR003615">
    <property type="entry name" value="HNH_nuc"/>
</dbReference>
<evidence type="ECO:0000259" key="1">
    <source>
        <dbReference type="SMART" id="SM00507"/>
    </source>
</evidence>
<gene>
    <name evidence="2" type="ORF">MM415B01546_0009</name>
</gene>
<keyword evidence="2" id="KW-0540">Nuclease</keyword>
<proteinExistence type="predicted"/>
<reference evidence="2" key="1">
    <citation type="submission" date="2020-03" db="EMBL/GenBank/DDBJ databases">
        <title>The deep terrestrial virosphere.</title>
        <authorList>
            <person name="Holmfeldt K."/>
            <person name="Nilsson E."/>
            <person name="Simone D."/>
            <person name="Lopez-Fernandez M."/>
            <person name="Wu X."/>
            <person name="de Brujin I."/>
            <person name="Lundin D."/>
            <person name="Andersson A."/>
            <person name="Bertilsson S."/>
            <person name="Dopson M."/>
        </authorList>
    </citation>
    <scope>NUCLEOTIDE SEQUENCE</scope>
    <source>
        <strain evidence="2">MM415B01546</strain>
    </source>
</reference>
<evidence type="ECO:0000313" key="2">
    <source>
        <dbReference type="EMBL" id="QJA57840.1"/>
    </source>
</evidence>
<protein>
    <submittedName>
        <fullName evidence="2">Putative HNH endonuclease</fullName>
    </submittedName>
</protein>
<dbReference type="GO" id="GO:0004519">
    <property type="term" value="F:endonuclease activity"/>
    <property type="evidence" value="ECO:0007669"/>
    <property type="project" value="UniProtKB-KW"/>
</dbReference>
<keyword evidence="2" id="KW-0255">Endonuclease</keyword>
<feature type="domain" description="HNH nuclease" evidence="1">
    <location>
        <begin position="190"/>
        <end position="243"/>
    </location>
</feature>
<name>A0A6M3IJM2_9ZZZZ</name>
<dbReference type="Pfam" id="PF21817">
    <property type="entry name" value="CapR"/>
    <property type="match status" value="1"/>
</dbReference>
<dbReference type="AlphaFoldDB" id="A0A6M3IJM2"/>
<dbReference type="EMBL" id="MT141294">
    <property type="protein sequence ID" value="QJA57840.1"/>
    <property type="molecule type" value="Genomic_DNA"/>
</dbReference>
<sequence length="266" mass="31114">MRKYTIEEVESCIQKFGYLLVSEKYNGANSKIKLECPKSHLWETTFARFKNSGRRCRECAIIKRYKGGAKACYRRNRSKRLNDVKNYRNSFAFFDTHVFKIDFCEKVRRDPSNLNLLQVRCAETSCRRWFNPTNSRVSSRTKSLNNERSGESKFYCSENCKQTCSIYRQRDFPKGFYNQNQGRDPKVQAEWRVMVLERDEYTCVRCGISEVPLIAHHIEGIKLNPILSADIDNGMTVCVSCDEEIHKEKGCRRIDLTKSNICKGDE</sequence>
<keyword evidence="2" id="KW-0378">Hydrolase</keyword>
<dbReference type="CDD" id="cd00085">
    <property type="entry name" value="HNHc"/>
    <property type="match status" value="1"/>
</dbReference>